<evidence type="ECO:0000256" key="2">
    <source>
        <dbReference type="PROSITE-ProRule" id="PRU00023"/>
    </source>
</evidence>
<name>A0ABD3WK57_SINWO</name>
<feature type="repeat" description="ANK" evidence="2">
    <location>
        <begin position="518"/>
        <end position="550"/>
    </location>
</feature>
<feature type="repeat" description="ANK" evidence="2">
    <location>
        <begin position="551"/>
        <end position="583"/>
    </location>
</feature>
<dbReference type="InterPro" id="IPR052801">
    <property type="entry name" value="Ankyrin-EF-hand"/>
</dbReference>
<dbReference type="EMBL" id="JBJQND010000006">
    <property type="protein sequence ID" value="KAL3874369.1"/>
    <property type="molecule type" value="Genomic_DNA"/>
</dbReference>
<dbReference type="InterPro" id="IPR036770">
    <property type="entry name" value="Ankyrin_rpt-contain_sf"/>
</dbReference>
<dbReference type="Gene3D" id="1.25.40.20">
    <property type="entry name" value="Ankyrin repeat-containing domain"/>
    <property type="match status" value="4"/>
</dbReference>
<dbReference type="Pfam" id="PF00023">
    <property type="entry name" value="Ank"/>
    <property type="match status" value="1"/>
</dbReference>
<evidence type="ECO:0000313" key="5">
    <source>
        <dbReference type="EMBL" id="KAL3874369.1"/>
    </source>
</evidence>
<dbReference type="InterPro" id="IPR011992">
    <property type="entry name" value="EF-hand-dom_pair"/>
</dbReference>
<organism evidence="5 6">
    <name type="scientific">Sinanodonta woodiana</name>
    <name type="common">Chinese pond mussel</name>
    <name type="synonym">Anodonta woodiana</name>
    <dbReference type="NCBI Taxonomy" id="1069815"/>
    <lineage>
        <taxon>Eukaryota</taxon>
        <taxon>Metazoa</taxon>
        <taxon>Spiralia</taxon>
        <taxon>Lophotrochozoa</taxon>
        <taxon>Mollusca</taxon>
        <taxon>Bivalvia</taxon>
        <taxon>Autobranchia</taxon>
        <taxon>Heteroconchia</taxon>
        <taxon>Palaeoheterodonta</taxon>
        <taxon>Unionida</taxon>
        <taxon>Unionoidea</taxon>
        <taxon>Unionidae</taxon>
        <taxon>Unioninae</taxon>
        <taxon>Sinanodonta</taxon>
    </lineage>
</organism>
<dbReference type="PANTHER" id="PTHR24127">
    <property type="entry name" value="ANKYRIN REPEAT AND EF-HAND DOMAIN-CONTAINING PROTEIN 1"/>
    <property type="match status" value="1"/>
</dbReference>
<dbReference type="Gene3D" id="1.10.238.10">
    <property type="entry name" value="EF-hand"/>
    <property type="match status" value="1"/>
</dbReference>
<evidence type="ECO:0000256" key="1">
    <source>
        <dbReference type="ARBA" id="ARBA00022837"/>
    </source>
</evidence>
<dbReference type="PROSITE" id="PS50222">
    <property type="entry name" value="EF_HAND_2"/>
    <property type="match status" value="2"/>
</dbReference>
<dbReference type="SUPFAM" id="SSF48403">
    <property type="entry name" value="Ankyrin repeat"/>
    <property type="match status" value="2"/>
</dbReference>
<evidence type="ECO:0000313" key="6">
    <source>
        <dbReference type="Proteomes" id="UP001634394"/>
    </source>
</evidence>
<evidence type="ECO:0000256" key="3">
    <source>
        <dbReference type="SAM" id="MobiDB-lite"/>
    </source>
</evidence>
<feature type="repeat" description="ANK" evidence="2">
    <location>
        <begin position="250"/>
        <end position="282"/>
    </location>
</feature>
<feature type="repeat" description="ANK" evidence="2">
    <location>
        <begin position="184"/>
        <end position="216"/>
    </location>
</feature>
<feature type="domain" description="EF-hand" evidence="4">
    <location>
        <begin position="366"/>
        <end position="400"/>
    </location>
</feature>
<keyword evidence="1" id="KW-0106">Calcium</keyword>
<feature type="repeat" description="ANK" evidence="2">
    <location>
        <begin position="80"/>
        <end position="112"/>
    </location>
</feature>
<gene>
    <name evidence="5" type="ORF">ACJMK2_037395</name>
</gene>
<keyword evidence="6" id="KW-1185">Reference proteome</keyword>
<reference evidence="5 6" key="1">
    <citation type="submission" date="2024-11" db="EMBL/GenBank/DDBJ databases">
        <title>Chromosome-level genome assembly of the freshwater bivalve Anodonta woodiana.</title>
        <authorList>
            <person name="Chen X."/>
        </authorList>
    </citation>
    <scope>NUCLEOTIDE SEQUENCE [LARGE SCALE GENOMIC DNA]</scope>
    <source>
        <strain evidence="5">MN2024</strain>
        <tissue evidence="5">Gills</tissue>
    </source>
</reference>
<dbReference type="Proteomes" id="UP001634394">
    <property type="component" value="Unassembled WGS sequence"/>
</dbReference>
<feature type="region of interest" description="Disordered" evidence="3">
    <location>
        <begin position="644"/>
        <end position="681"/>
    </location>
</feature>
<accession>A0ABD3WK57</accession>
<dbReference type="SMART" id="SM00054">
    <property type="entry name" value="EFh"/>
    <property type="match status" value="2"/>
</dbReference>
<protein>
    <recommendedName>
        <fullName evidence="4">EF-hand domain-containing protein</fullName>
    </recommendedName>
</protein>
<feature type="domain" description="EF-hand" evidence="4">
    <location>
        <begin position="330"/>
        <end position="365"/>
    </location>
</feature>
<comment type="caution">
    <text evidence="5">The sequence shown here is derived from an EMBL/GenBank/DDBJ whole genome shotgun (WGS) entry which is preliminary data.</text>
</comment>
<dbReference type="PROSITE" id="PS50297">
    <property type="entry name" value="ANK_REP_REGION"/>
    <property type="match status" value="5"/>
</dbReference>
<dbReference type="SUPFAM" id="SSF47473">
    <property type="entry name" value="EF-hand"/>
    <property type="match status" value="1"/>
</dbReference>
<dbReference type="PROSITE" id="PS50088">
    <property type="entry name" value="ANK_REPEAT"/>
    <property type="match status" value="7"/>
</dbReference>
<evidence type="ECO:0000259" key="4">
    <source>
        <dbReference type="PROSITE" id="PS50222"/>
    </source>
</evidence>
<dbReference type="Pfam" id="PF13499">
    <property type="entry name" value="EF-hand_7"/>
    <property type="match status" value="1"/>
</dbReference>
<dbReference type="PANTHER" id="PTHR24127:SF1">
    <property type="entry name" value="ANKYRIN REPEAT AND EF-HAND DOMAIN-CONTAINING PROTEIN 1"/>
    <property type="match status" value="1"/>
</dbReference>
<feature type="repeat" description="ANK" evidence="2">
    <location>
        <begin position="584"/>
        <end position="616"/>
    </location>
</feature>
<dbReference type="Pfam" id="PF12796">
    <property type="entry name" value="Ank_2"/>
    <property type="match status" value="3"/>
</dbReference>
<dbReference type="SMART" id="SM00248">
    <property type="entry name" value="ANK"/>
    <property type="match status" value="11"/>
</dbReference>
<dbReference type="InterPro" id="IPR002048">
    <property type="entry name" value="EF_hand_dom"/>
</dbReference>
<feature type="repeat" description="ANK" evidence="2">
    <location>
        <begin position="47"/>
        <end position="79"/>
    </location>
</feature>
<sequence length="794" mass="87554">MPVAQTRLEILQVCKLLQCVREKDKSQIEKMTIHGVPHLINYNDQIEGHTALSVAACANDDEMIEFLLGLGAHPDVVDFKGRSAAMRAAEYGHVHCLEKLAKAGANMKLTDLEGKGILFYCISPTQRHAKSLEIAVTHGAEPNNISKEGIPVLLFACETAMDNEDMCLLLLKKHADPNSKQEKTGRTALMAAANSGSVKTVRAVLSNDGDVNALDVKHNHAAHFAAANGHFEVLACMAGFGALFDQTNSELNTPIHLAAMGGHAMCIKFLVQRGCNPKPKNNEGNTARTIAKDAGHKEAVKEARKAEKSFGKVGKNNEPWAIALYDWVFQRQEIIKNMFKAYDPDDDGTVSKEDFFDSISGMNAPVQEEELRKVMQLHDKRDGKIDYNEFIAGKKYLNKNFMMSAFEGKKKKKKKGKGGKKKGKFKLAMPICTMEEGPRQFGGAPPEMYIERHINFTDTGRFDRDHPPAHPLQDDSAWYLQQPEKTYININDAVRSGDFDSLKNAFARGTPVDTRDKYYKTPLMVACGIGNIDMVKFLVENGANINAIDNFRWTPLHHACHSGQLDIVEFLISSGANMDTMTMSGGSVLTRAIESSRENVVQFLIQKGARIQTENKKGQTPMDCAQSWADPRVYEVVRAKWDTMPASSDKKKGGKGGKKGGGGGKRPQSVPASGGDGKEGASTVQLVQLSLTKISKTGVPTTNRPVTEDISMRPRKGSILRAASALAGGIDEQEDITYMPKKAWTKQPTTNELICQKEVLRERFGWEVDFPDFEMPFNKNISKKVEEMGGAEED</sequence>
<dbReference type="CDD" id="cd00051">
    <property type="entry name" value="EFh"/>
    <property type="match status" value="1"/>
</dbReference>
<keyword evidence="2" id="KW-0040">ANK repeat</keyword>
<dbReference type="InterPro" id="IPR002110">
    <property type="entry name" value="Ankyrin_rpt"/>
</dbReference>
<dbReference type="PROSITE" id="PS00018">
    <property type="entry name" value="EF_HAND_1"/>
    <property type="match status" value="1"/>
</dbReference>
<proteinExistence type="predicted"/>
<dbReference type="InterPro" id="IPR018247">
    <property type="entry name" value="EF_Hand_1_Ca_BS"/>
</dbReference>
<dbReference type="AlphaFoldDB" id="A0ABD3WK57"/>